<feature type="transmembrane region" description="Helical" evidence="2">
    <location>
        <begin position="36"/>
        <end position="53"/>
    </location>
</feature>
<evidence type="ECO:0000256" key="2">
    <source>
        <dbReference type="SAM" id="Phobius"/>
    </source>
</evidence>
<evidence type="ECO:0000313" key="3">
    <source>
        <dbReference type="Ensembl" id="ENSCLMP00005035861.1"/>
    </source>
</evidence>
<keyword evidence="2" id="KW-1133">Transmembrane helix</keyword>
<evidence type="ECO:0000313" key="4">
    <source>
        <dbReference type="Proteomes" id="UP000694565"/>
    </source>
</evidence>
<feature type="compositionally biased region" description="Acidic residues" evidence="1">
    <location>
        <begin position="319"/>
        <end position="346"/>
    </location>
</feature>
<dbReference type="Proteomes" id="UP000694565">
    <property type="component" value="Unplaced"/>
</dbReference>
<name>A0A8C3A3C8_CYCLU</name>
<protein>
    <submittedName>
        <fullName evidence="3">Zgc:66479</fullName>
    </submittedName>
</protein>
<evidence type="ECO:0000256" key="1">
    <source>
        <dbReference type="SAM" id="MobiDB-lite"/>
    </source>
</evidence>
<dbReference type="Ensembl" id="ENSCLMT00005037292.1">
    <property type="protein sequence ID" value="ENSCLMP00005035861.1"/>
    <property type="gene ID" value="ENSCLMG00005017119.1"/>
</dbReference>
<feature type="compositionally biased region" description="Basic and acidic residues" evidence="1">
    <location>
        <begin position="405"/>
        <end position="439"/>
    </location>
</feature>
<feature type="compositionally biased region" description="Acidic residues" evidence="1">
    <location>
        <begin position="464"/>
        <end position="481"/>
    </location>
</feature>
<proteinExistence type="predicted"/>
<keyword evidence="4" id="KW-1185">Reference proteome</keyword>
<dbReference type="GeneTree" id="ENSGT00390000013981"/>
<feature type="region of interest" description="Disordered" evidence="1">
    <location>
        <begin position="298"/>
        <end position="449"/>
    </location>
</feature>
<feature type="region of interest" description="Disordered" evidence="1">
    <location>
        <begin position="464"/>
        <end position="496"/>
    </location>
</feature>
<accession>A0A8C3A3C8</accession>
<feature type="compositionally biased region" description="Acidic residues" evidence="1">
    <location>
        <begin position="362"/>
        <end position="374"/>
    </location>
</feature>
<keyword evidence="2" id="KW-0812">Transmembrane</keyword>
<feature type="region of interest" description="Disordered" evidence="1">
    <location>
        <begin position="1"/>
        <end position="27"/>
    </location>
</feature>
<organism evidence="3 4">
    <name type="scientific">Cyclopterus lumpus</name>
    <name type="common">Lumpsucker</name>
    <dbReference type="NCBI Taxonomy" id="8103"/>
    <lineage>
        <taxon>Eukaryota</taxon>
        <taxon>Metazoa</taxon>
        <taxon>Chordata</taxon>
        <taxon>Craniata</taxon>
        <taxon>Vertebrata</taxon>
        <taxon>Euteleostomi</taxon>
        <taxon>Actinopterygii</taxon>
        <taxon>Neopterygii</taxon>
        <taxon>Teleostei</taxon>
        <taxon>Neoteleostei</taxon>
        <taxon>Acanthomorphata</taxon>
        <taxon>Eupercaria</taxon>
        <taxon>Perciformes</taxon>
        <taxon>Cottioidei</taxon>
        <taxon>Cottales</taxon>
        <taxon>Cyclopteridae</taxon>
        <taxon>Cyclopterus</taxon>
    </lineage>
</organism>
<keyword evidence="2" id="KW-0472">Membrane</keyword>
<sequence>MTKRKSKKPQDDTSILLEPSVSQAESKTNANTCSPALLFVVVFTVGASVMGWFCAQQQQSLDQLSDTFTTMQNRVANLQQVVEMTDAQTDAGFGVEERMFALEEAQKQAQEKADVALATSEKLKNSDNYEQLWALHDDMDTRLTGIKQVVLSVTTLQAMFNNQSEEFEAVKESVVAGLSSSSALAESVAGLTSAVLSACSRVDEQVASVEALNAQLEGQASDLSELKELMYLHKDALHTNNQEMAAIKELVEAKQAMRAQALEEMLSSVQMTLDEQYFTSQTLRSSLMSQLQTFHSQGPAAEEFVSTTAQNAAEVTEEKLEDDEEKDEHQDTDDEAEEEAEEEEAMQEVQPLEQEVERGLIEEEEITEEEEEEITPEKKEEITPEEEEITPEKKEEIAPEEEEITPEKKEEIAPEKEEEITPEKKEEIAPEKEEEITPEKEEEITPQEKAVAETVDGHVLDQSLEEEVSEEVGETVVEDSGELNGEVFMDGNGEEV</sequence>
<reference evidence="3" key="2">
    <citation type="submission" date="2025-09" db="UniProtKB">
        <authorList>
            <consortium name="Ensembl"/>
        </authorList>
    </citation>
    <scope>IDENTIFICATION</scope>
</reference>
<reference evidence="3" key="1">
    <citation type="submission" date="2025-08" db="UniProtKB">
        <authorList>
            <consortium name="Ensembl"/>
        </authorList>
    </citation>
    <scope>IDENTIFICATION</scope>
</reference>
<dbReference type="AlphaFoldDB" id="A0A8C3A3C8"/>